<comment type="caution">
    <text evidence="2">The sequence shown here is derived from an EMBL/GenBank/DDBJ whole genome shotgun (WGS) entry which is preliminary data.</text>
</comment>
<feature type="region of interest" description="Disordered" evidence="1">
    <location>
        <begin position="227"/>
        <end position="249"/>
    </location>
</feature>
<evidence type="ECO:0000313" key="3">
    <source>
        <dbReference type="Proteomes" id="UP000054937"/>
    </source>
</evidence>
<gene>
    <name evidence="2" type="ORF">PPERSA_05945</name>
</gene>
<dbReference type="EMBL" id="LDAU01000053">
    <property type="protein sequence ID" value="KRX09276.1"/>
    <property type="molecule type" value="Genomic_DNA"/>
</dbReference>
<feature type="region of interest" description="Disordered" evidence="1">
    <location>
        <begin position="147"/>
        <end position="171"/>
    </location>
</feature>
<keyword evidence="3" id="KW-1185">Reference proteome</keyword>
<protein>
    <submittedName>
        <fullName evidence="2">Uncharacterized protein</fullName>
    </submittedName>
</protein>
<dbReference type="InParanoid" id="A0A0V0R466"/>
<evidence type="ECO:0000256" key="1">
    <source>
        <dbReference type="SAM" id="MobiDB-lite"/>
    </source>
</evidence>
<dbReference type="Proteomes" id="UP000054937">
    <property type="component" value="Unassembled WGS sequence"/>
</dbReference>
<feature type="region of interest" description="Disordered" evidence="1">
    <location>
        <begin position="387"/>
        <end position="406"/>
    </location>
</feature>
<accession>A0A0V0R466</accession>
<feature type="compositionally biased region" description="Basic and acidic residues" evidence="1">
    <location>
        <begin position="147"/>
        <end position="162"/>
    </location>
</feature>
<sequence length="704" mass="83639">MLEEEIRNLSGTKKEFYVQEYEVHIISDFQDFLDLDDDSQQIDEILNTIKIQLTLIIDQYEIVLEIVFSQQPLQTQNDLKQQLIQIMKNKQLLENIQNLNDKSQFDQDKSIKNSLQMYKIQSAQKSQKSQESSLDISSQENVNSLKNNEKQKTGQKIQHEDQDTIQQQQENQQKIKLKDIQFYSQKVPKTDAYTKDHENYIQERKAQSQKKLSQLINKFTESKMVSEESFSQISSNENQQNNNNSLENQKNRQQIIQKNQQNQIEQFQDLPKKLFDSKNLKQNNFYKINRNSRNLEKINEKFSKNLSLESGKKCVENIQESNYQNNLLQSQILQKNQQPCENSQKNLESDQIYDKNNNLQQQNQVEQFKQPQQYTQTSFQNPNFVQQQSQNDSVSAETINQNKQNNTDNKIFEKSNQVLTQNEFYQNYYNKNPNQDISESYNNLDSLIELNSQINMKFSEIQELEFYPENYTRENTVQKPKLDVKKQDSQEMYEQQREYSQILQKNSSYQKNYKRKQDEEPFNLTNLEDKILQQSKKVVGSNLGFGTNNSKQHIQSLVTLKQKIRETVPQGESDEEFTDLLFNGDFMEKIEKYKEKKLIKDTPKFQKEQKKNIIDKRQSIVQEQKCLIRSPFSSQKSDSENCNDKTIQETVQILKNFDQIQLDKIEKNIQLLFDLPENENDIKKNENIQIKHVNEIEQYMKLNF</sequence>
<name>A0A0V0R466_PSEPJ</name>
<organism evidence="2 3">
    <name type="scientific">Pseudocohnilembus persalinus</name>
    <name type="common">Ciliate</name>
    <dbReference type="NCBI Taxonomy" id="266149"/>
    <lineage>
        <taxon>Eukaryota</taxon>
        <taxon>Sar</taxon>
        <taxon>Alveolata</taxon>
        <taxon>Ciliophora</taxon>
        <taxon>Intramacronucleata</taxon>
        <taxon>Oligohymenophorea</taxon>
        <taxon>Scuticociliatia</taxon>
        <taxon>Philasterida</taxon>
        <taxon>Pseudocohnilembidae</taxon>
        <taxon>Pseudocohnilembus</taxon>
    </lineage>
</organism>
<proteinExistence type="predicted"/>
<dbReference type="AlphaFoldDB" id="A0A0V0R466"/>
<evidence type="ECO:0000313" key="2">
    <source>
        <dbReference type="EMBL" id="KRX09276.1"/>
    </source>
</evidence>
<reference evidence="2 3" key="1">
    <citation type="journal article" date="2015" name="Sci. Rep.">
        <title>Genome of the facultative scuticociliatosis pathogen Pseudocohnilembus persalinus provides insight into its virulence through horizontal gene transfer.</title>
        <authorList>
            <person name="Xiong J."/>
            <person name="Wang G."/>
            <person name="Cheng J."/>
            <person name="Tian M."/>
            <person name="Pan X."/>
            <person name="Warren A."/>
            <person name="Jiang C."/>
            <person name="Yuan D."/>
            <person name="Miao W."/>
        </authorList>
    </citation>
    <scope>NUCLEOTIDE SEQUENCE [LARGE SCALE GENOMIC DNA]</scope>
    <source>
        <strain evidence="2">36N120E</strain>
    </source>
</reference>